<dbReference type="InterPro" id="IPR013881">
    <property type="entry name" value="Pre-mRNA_splic_Prp3_dom"/>
</dbReference>
<feature type="compositionally biased region" description="Basic and acidic residues" evidence="5">
    <location>
        <begin position="1"/>
        <end position="21"/>
    </location>
</feature>
<feature type="compositionally biased region" description="Low complexity" evidence="5">
    <location>
        <begin position="35"/>
        <end position="54"/>
    </location>
</feature>
<dbReference type="Proteomes" id="UP000717996">
    <property type="component" value="Unassembled WGS sequence"/>
</dbReference>
<feature type="compositionally biased region" description="Low complexity" evidence="5">
    <location>
        <begin position="140"/>
        <end position="150"/>
    </location>
</feature>
<dbReference type="GO" id="GO:0000398">
    <property type="term" value="P:mRNA splicing, via spliceosome"/>
    <property type="evidence" value="ECO:0007669"/>
    <property type="project" value="InterPro"/>
</dbReference>
<evidence type="ECO:0000256" key="2">
    <source>
        <dbReference type="ARBA" id="ARBA00022664"/>
    </source>
</evidence>
<evidence type="ECO:0000256" key="1">
    <source>
        <dbReference type="ARBA" id="ARBA00004123"/>
    </source>
</evidence>
<keyword evidence="4" id="KW-0539">Nucleus</keyword>
<evidence type="ECO:0000256" key="5">
    <source>
        <dbReference type="SAM" id="MobiDB-lite"/>
    </source>
</evidence>
<evidence type="ECO:0000256" key="4">
    <source>
        <dbReference type="ARBA" id="ARBA00023242"/>
    </source>
</evidence>
<dbReference type="OrthoDB" id="10264544at2759"/>
<proteinExistence type="predicted"/>
<name>A0A9P6YJ56_RHIOR</name>
<feature type="region of interest" description="Disordered" evidence="5">
    <location>
        <begin position="78"/>
        <end position="106"/>
    </location>
</feature>
<dbReference type="AlphaFoldDB" id="A0A9P6YJ56"/>
<comment type="subcellular location">
    <subcellularLocation>
        <location evidence="1">Nucleus</location>
    </subcellularLocation>
</comment>
<organism evidence="8 9">
    <name type="scientific">Rhizopus oryzae</name>
    <name type="common">Mucormycosis agent</name>
    <name type="synonym">Rhizopus arrhizus var. delemar</name>
    <dbReference type="NCBI Taxonomy" id="64495"/>
    <lineage>
        <taxon>Eukaryota</taxon>
        <taxon>Fungi</taxon>
        <taxon>Fungi incertae sedis</taxon>
        <taxon>Mucoromycota</taxon>
        <taxon>Mucoromycotina</taxon>
        <taxon>Mucoromycetes</taxon>
        <taxon>Mucorales</taxon>
        <taxon>Mucorineae</taxon>
        <taxon>Rhizopodaceae</taxon>
        <taxon>Rhizopus</taxon>
    </lineage>
</organism>
<dbReference type="PANTHER" id="PTHR14212">
    <property type="entry name" value="U4/U6-ASSOCIATED RNA SPLICING FACTOR-RELATED"/>
    <property type="match status" value="1"/>
</dbReference>
<keyword evidence="3" id="KW-0508">mRNA splicing</keyword>
<dbReference type="InterPro" id="IPR010541">
    <property type="entry name" value="Prp3_C"/>
</dbReference>
<comment type="caution">
    <text evidence="8">The sequence shown here is derived from an EMBL/GenBank/DDBJ whole genome shotgun (WGS) entry which is preliminary data.</text>
</comment>
<feature type="compositionally biased region" description="Basic residues" evidence="5">
    <location>
        <begin position="129"/>
        <end position="139"/>
    </location>
</feature>
<evidence type="ECO:0000259" key="6">
    <source>
        <dbReference type="Pfam" id="PF06544"/>
    </source>
</evidence>
<dbReference type="Pfam" id="PF08572">
    <property type="entry name" value="PRP3"/>
    <property type="match status" value="1"/>
</dbReference>
<gene>
    <name evidence="8" type="ORF">G6F51_002748</name>
</gene>
<dbReference type="Pfam" id="PF06544">
    <property type="entry name" value="Prp3_C"/>
    <property type="match status" value="1"/>
</dbReference>
<feature type="region of interest" description="Disordered" evidence="5">
    <location>
        <begin position="1"/>
        <end position="54"/>
    </location>
</feature>
<sequence>MSDRKQKTLNDAKREVQERLAKLQKSGGLLNSQRAPTTSINTSSPPPASASNKIASTGLNLIELQRKIAEARNRLSKDNNVTRTTPGGPLRVTELKPPSMPLDDSGQIDLKAMLDKGIIPRRETPNTKANKRAMQRNKRAPPAAATAQPKTQKKTLLKINEVPSDFTDPNKNPYFDPSMEVKVAPKDRRARPLKFVQPGKYIDIANQERAKAQLERLKQEITESVKKAGMQTEFDVSDKAIKRDAPPAVEWWDAPFMANKTYDDLDNADINSDNYESLVTIYVHHPVPIKPPSEVNATPVIKSLMLTTKERKKLRRQTRAEAQKEKRDKVRLGLIEPDPPKVKISNLMRVLGEEAIQDPTKVEARVRKEMQQRQRMHEKANEQRKLTAEERRAKIMNKLKEDQKTSNEVAVFKIKSCSHPKHRYKIEMNAQQHQLTGMVIINPKCNIVIVEGGPKSIKAYKKLMLRRIDWNDLPPPKSLENDEMAMDVDEPKNSYGLKEGEENSCYMVWTGQVKNKAFKKFTWRMFESEKMAREELSKWHVEHYWDAAVMATDEELAARQPEIYNQN</sequence>
<feature type="domain" description="Pre-mRNA-splicing factor 3" evidence="7">
    <location>
        <begin position="172"/>
        <end position="387"/>
    </location>
</feature>
<dbReference type="GO" id="GO:0046540">
    <property type="term" value="C:U4/U6 x U5 tri-snRNP complex"/>
    <property type="evidence" value="ECO:0007669"/>
    <property type="project" value="InterPro"/>
</dbReference>
<feature type="domain" description="Small nuclear ribonucleoprotein Prp3 C-terminal" evidence="6">
    <location>
        <begin position="410"/>
        <end position="548"/>
    </location>
</feature>
<protein>
    <submittedName>
        <fullName evidence="8">Uncharacterized protein</fullName>
    </submittedName>
</protein>
<feature type="region of interest" description="Disordered" evidence="5">
    <location>
        <begin position="127"/>
        <end position="153"/>
    </location>
</feature>
<accession>A0A9P6YJ56</accession>
<evidence type="ECO:0000259" key="7">
    <source>
        <dbReference type="Pfam" id="PF08572"/>
    </source>
</evidence>
<keyword evidence="2" id="KW-0507">mRNA processing</keyword>
<dbReference type="PANTHER" id="PTHR14212:SF0">
    <property type="entry name" value="U4_U6 SMALL NUCLEAR RIBONUCLEOPROTEIN PRP3"/>
    <property type="match status" value="1"/>
</dbReference>
<evidence type="ECO:0000313" key="9">
    <source>
        <dbReference type="Proteomes" id="UP000717996"/>
    </source>
</evidence>
<dbReference type="EMBL" id="JAANIT010000244">
    <property type="protein sequence ID" value="KAG1549964.1"/>
    <property type="molecule type" value="Genomic_DNA"/>
</dbReference>
<evidence type="ECO:0000256" key="3">
    <source>
        <dbReference type="ARBA" id="ARBA00023187"/>
    </source>
</evidence>
<reference evidence="8" key="1">
    <citation type="journal article" date="2020" name="Microb. Genom.">
        <title>Genetic diversity of clinical and environmental Mucorales isolates obtained from an investigation of mucormycosis cases among solid organ transplant recipients.</title>
        <authorList>
            <person name="Nguyen M.H."/>
            <person name="Kaul D."/>
            <person name="Muto C."/>
            <person name="Cheng S.J."/>
            <person name="Richter R.A."/>
            <person name="Bruno V.M."/>
            <person name="Liu G."/>
            <person name="Beyhan S."/>
            <person name="Sundermann A.J."/>
            <person name="Mounaud S."/>
            <person name="Pasculle A.W."/>
            <person name="Nierman W.C."/>
            <person name="Driscoll E."/>
            <person name="Cumbie R."/>
            <person name="Clancy C.J."/>
            <person name="Dupont C.L."/>
        </authorList>
    </citation>
    <scope>NUCLEOTIDE SEQUENCE</scope>
    <source>
        <strain evidence="8">GL16</strain>
    </source>
</reference>
<evidence type="ECO:0000313" key="8">
    <source>
        <dbReference type="EMBL" id="KAG1549964.1"/>
    </source>
</evidence>
<dbReference type="InterPro" id="IPR027104">
    <property type="entry name" value="Prp3"/>
</dbReference>
<dbReference type="CDD" id="cd24162">
    <property type="entry name" value="Prp3_C"/>
    <property type="match status" value="1"/>
</dbReference>